<sequence>MGRNNERKAARHARITQDFFDQVPESSTGNPAKPSVNPSSISLPTQIEKALDSFVTASAANPANRRVLSATFQAFDLKDDYRQVACLLGERIYHTFERNKDAARDLLTHLFTTAYLTINKSTGRRVWRIDKDVKFEIVEAIHSRKLIGLFTHERLLKNSNPPATEYVIDSPTCLDEFDVIGIIVDFFLDWSVECAEFLRRHPDLKDLDISLPEYRDQHAPFVSIGIIEIGAAIKTGKSIDLDPRPLEFFIAVRLNKMAEEQNLFIQGKPKMATRKNKGEGKAKTTEPAAAATAIVHTAKVGVDMQDDNKPASKLDLATESAKDEDNVTKDDAAAAEPTVPKMESTSETVKDKQVDKHATAPPVADAAAAAESTGTKIASATEVVKDTHVDNRATALSDLLADLATNTMVHSSDIPVTFDAGVANLTAEARNLSINALGNGDHPFGLRNYRPRAPAATAGDDNPLSLRSRLPAASVVHTDMETDADGPRPAHTPVPDEDPHAYRAERIRARLRLHNIIADTDGPPSAPIINDPRHRRHERLMRERLSALVTDTAAPTAPSPMPATDLADPSECTATPPSAPVSREGLQARLAEAPRARTNQAAAATANSSMPATDASGIAERTAGTAARGARGSRRARAGRRHASAAAAGTRNTAAQPQETATQRLARDRLYQELQDLVNTDFPNAAARRTAFAQARQRLLRSETVAAARGEQPLRATATRATQEALNIGRDDALNAARQQHAAEAARMRATGTGTEANARAREQGFGFDIGGMPGWYGQLEAMQIQALQPKKGGGKKEGEEAGGEDEKKEEKEKEKGGDAEEK</sequence>
<dbReference type="RefSeq" id="XP_018687681.1">
    <property type="nucleotide sequence ID" value="XM_018842921.1"/>
</dbReference>
<keyword evidence="3" id="KW-1185">Reference proteome</keyword>
<proteinExistence type="predicted"/>
<feature type="compositionally biased region" description="Basic residues" evidence="1">
    <location>
        <begin position="631"/>
        <end position="643"/>
    </location>
</feature>
<feature type="region of interest" description="Disordered" evidence="1">
    <location>
        <begin position="1"/>
        <end position="41"/>
    </location>
</feature>
<feature type="compositionally biased region" description="Low complexity" evidence="1">
    <location>
        <begin position="591"/>
        <end position="612"/>
    </location>
</feature>
<name>A0A178Z3K7_9EURO</name>
<dbReference type="AlphaFoldDB" id="A0A178Z3K7"/>
<evidence type="ECO:0000256" key="1">
    <source>
        <dbReference type="SAM" id="MobiDB-lite"/>
    </source>
</evidence>
<feature type="region of interest" description="Disordered" evidence="1">
    <location>
        <begin position="316"/>
        <end position="356"/>
    </location>
</feature>
<evidence type="ECO:0000313" key="2">
    <source>
        <dbReference type="EMBL" id="OAP54314.1"/>
    </source>
</evidence>
<evidence type="ECO:0000313" key="3">
    <source>
        <dbReference type="Proteomes" id="UP000078343"/>
    </source>
</evidence>
<feature type="region of interest" description="Disordered" evidence="1">
    <location>
        <begin position="787"/>
        <end position="823"/>
    </location>
</feature>
<gene>
    <name evidence="2" type="ORF">AYL99_11415</name>
</gene>
<feature type="compositionally biased region" description="Basic and acidic residues" evidence="1">
    <location>
        <begin position="795"/>
        <end position="823"/>
    </location>
</feature>
<feature type="compositionally biased region" description="Polar residues" evidence="1">
    <location>
        <begin position="24"/>
        <end position="41"/>
    </location>
</feature>
<protein>
    <submittedName>
        <fullName evidence="2">Uncharacterized protein</fullName>
    </submittedName>
</protein>
<dbReference type="OrthoDB" id="4157239at2759"/>
<feature type="compositionally biased region" description="Basic and acidic residues" evidence="1">
    <location>
        <begin position="320"/>
        <end position="332"/>
    </location>
</feature>
<feature type="compositionally biased region" description="Low complexity" evidence="1">
    <location>
        <begin position="621"/>
        <end position="630"/>
    </location>
</feature>
<dbReference type="Proteomes" id="UP000078343">
    <property type="component" value="Unassembled WGS sequence"/>
</dbReference>
<dbReference type="EMBL" id="LVYI01000014">
    <property type="protein sequence ID" value="OAP54314.1"/>
    <property type="molecule type" value="Genomic_DNA"/>
</dbReference>
<reference evidence="2 3" key="1">
    <citation type="submission" date="2016-04" db="EMBL/GenBank/DDBJ databases">
        <title>Draft genome of Fonsecaea erecta CBS 125763.</title>
        <authorList>
            <person name="Weiss V.A."/>
            <person name="Vicente V.A."/>
            <person name="Raittz R.T."/>
            <person name="Moreno L.F."/>
            <person name="De Souza E.M."/>
            <person name="Pedrosa F.O."/>
            <person name="Steffens M.B."/>
            <person name="Faoro H."/>
            <person name="Tadra-Sfeir M.Z."/>
            <person name="Najafzadeh M.J."/>
            <person name="Felipe M.S."/>
            <person name="Teixeira M."/>
            <person name="Sun J."/>
            <person name="Xi L."/>
            <person name="Gomes R."/>
            <person name="De Azevedo C.M."/>
            <person name="Salgado C.G."/>
            <person name="Da Silva M.B."/>
            <person name="Nascimento M.F."/>
            <person name="Queiroz-Telles F."/>
            <person name="Attili D.S."/>
            <person name="Gorbushina A."/>
        </authorList>
    </citation>
    <scope>NUCLEOTIDE SEQUENCE [LARGE SCALE GENOMIC DNA]</scope>
    <source>
        <strain evidence="2 3">CBS 125763</strain>
    </source>
</reference>
<dbReference type="GeneID" id="30015583"/>
<feature type="compositionally biased region" description="Low complexity" evidence="1">
    <location>
        <begin position="644"/>
        <end position="655"/>
    </location>
</feature>
<organism evidence="2 3">
    <name type="scientific">Fonsecaea erecta</name>
    <dbReference type="NCBI Taxonomy" id="1367422"/>
    <lineage>
        <taxon>Eukaryota</taxon>
        <taxon>Fungi</taxon>
        <taxon>Dikarya</taxon>
        <taxon>Ascomycota</taxon>
        <taxon>Pezizomycotina</taxon>
        <taxon>Eurotiomycetes</taxon>
        <taxon>Chaetothyriomycetidae</taxon>
        <taxon>Chaetothyriales</taxon>
        <taxon>Herpotrichiellaceae</taxon>
        <taxon>Fonsecaea</taxon>
    </lineage>
</organism>
<accession>A0A178Z3K7</accession>
<comment type="caution">
    <text evidence="2">The sequence shown here is derived from an EMBL/GenBank/DDBJ whole genome shotgun (WGS) entry which is preliminary data.</text>
</comment>
<feature type="region of interest" description="Disordered" evidence="1">
    <location>
        <begin position="549"/>
        <end position="662"/>
    </location>
</feature>